<dbReference type="RefSeq" id="XP_002780711.1">
    <property type="nucleotide sequence ID" value="XM_002780665.1"/>
</dbReference>
<evidence type="ECO:0000259" key="1">
    <source>
        <dbReference type="Pfam" id="PF17921"/>
    </source>
</evidence>
<dbReference type="PANTHER" id="PTHR37984:SF5">
    <property type="entry name" value="PROTEIN NYNRIN-LIKE"/>
    <property type="match status" value="1"/>
</dbReference>
<dbReference type="InterPro" id="IPR041588">
    <property type="entry name" value="Integrase_H2C2"/>
</dbReference>
<dbReference type="Gene3D" id="1.10.340.70">
    <property type="match status" value="1"/>
</dbReference>
<accession>C5KSN7</accession>
<dbReference type="OrthoDB" id="2286242at2759"/>
<dbReference type="InParanoid" id="C5KSN7"/>
<dbReference type="AlphaFoldDB" id="C5KSN7"/>
<sequence>EQDEELCIVKDALRRGLFIRPTSPSLAEYAKISHELRLVNNHVYWAGNPRKLLLVIPTACLEELINKAHAIGHTNTQATVETLRKICYLLWMWRRTYEVVAKCPGCVRNQVPDPVLPMQQVSRATAPWQVLHIDIVSYGPIHFLTIIDAFSKFLVWEKSSLYDVVLGGFDVDAVLY</sequence>
<dbReference type="Proteomes" id="UP000007800">
    <property type="component" value="Unassembled WGS sequence"/>
</dbReference>
<dbReference type="Pfam" id="PF17921">
    <property type="entry name" value="Integrase_H2C2"/>
    <property type="match status" value="1"/>
</dbReference>
<evidence type="ECO:0000313" key="3">
    <source>
        <dbReference type="Proteomes" id="UP000007800"/>
    </source>
</evidence>
<name>C5KSN7_PERM5</name>
<feature type="domain" description="Integrase zinc-binding" evidence="1">
    <location>
        <begin position="56"/>
        <end position="110"/>
    </location>
</feature>
<dbReference type="InterPro" id="IPR050951">
    <property type="entry name" value="Retrovirus_Pol_polyprotein"/>
</dbReference>
<feature type="non-terminal residue" evidence="2">
    <location>
        <position position="1"/>
    </location>
</feature>
<dbReference type="EMBL" id="GG676077">
    <property type="protein sequence ID" value="EER12506.1"/>
    <property type="molecule type" value="Genomic_DNA"/>
</dbReference>
<dbReference type="PANTHER" id="PTHR37984">
    <property type="entry name" value="PROTEIN CBG26694"/>
    <property type="match status" value="1"/>
</dbReference>
<organism evidence="3">
    <name type="scientific">Perkinsus marinus (strain ATCC 50983 / TXsc)</name>
    <dbReference type="NCBI Taxonomy" id="423536"/>
    <lineage>
        <taxon>Eukaryota</taxon>
        <taxon>Sar</taxon>
        <taxon>Alveolata</taxon>
        <taxon>Perkinsozoa</taxon>
        <taxon>Perkinsea</taxon>
        <taxon>Perkinsida</taxon>
        <taxon>Perkinsidae</taxon>
        <taxon>Perkinsus</taxon>
    </lineage>
</organism>
<protein>
    <recommendedName>
        <fullName evidence="1">Integrase zinc-binding domain-containing protein</fullName>
    </recommendedName>
</protein>
<proteinExistence type="predicted"/>
<reference evidence="2 3" key="1">
    <citation type="submission" date="2008-07" db="EMBL/GenBank/DDBJ databases">
        <authorList>
            <person name="El-Sayed N."/>
            <person name="Caler E."/>
            <person name="Inman J."/>
            <person name="Amedeo P."/>
            <person name="Hass B."/>
            <person name="Wortman J."/>
        </authorList>
    </citation>
    <scope>NUCLEOTIDE SEQUENCE [LARGE SCALE GENOMIC DNA]</scope>
    <source>
        <strain evidence="3">ATCC 50983 / TXsc</strain>
    </source>
</reference>
<evidence type="ECO:0000313" key="2">
    <source>
        <dbReference type="EMBL" id="EER12506.1"/>
    </source>
</evidence>
<gene>
    <name evidence="2" type="ORF">Pmar_PMAR026468</name>
</gene>
<dbReference type="GeneID" id="9058047"/>
<keyword evidence="3" id="KW-1185">Reference proteome</keyword>
<dbReference type="OMA" id="QDEELCI"/>